<dbReference type="GO" id="GO:0016746">
    <property type="term" value="F:acyltransferase activity"/>
    <property type="evidence" value="ECO:0007669"/>
    <property type="project" value="UniProtKB-KW"/>
</dbReference>
<accession>A0ABW6WVP3</accession>
<dbReference type="EMBL" id="JBIAZU010000008">
    <property type="protein sequence ID" value="MFF5296342.1"/>
    <property type="molecule type" value="Genomic_DNA"/>
</dbReference>
<keyword evidence="2" id="KW-0808">Transferase</keyword>
<dbReference type="InterPro" id="IPR016181">
    <property type="entry name" value="Acyl_CoA_acyltransferase"/>
</dbReference>
<keyword evidence="3" id="KW-1185">Reference proteome</keyword>
<reference evidence="2 3" key="1">
    <citation type="submission" date="2024-10" db="EMBL/GenBank/DDBJ databases">
        <title>The Natural Products Discovery Center: Release of the First 8490 Sequenced Strains for Exploring Actinobacteria Biosynthetic Diversity.</title>
        <authorList>
            <person name="Kalkreuter E."/>
            <person name="Kautsar S.A."/>
            <person name="Yang D."/>
            <person name="Bader C.D."/>
            <person name="Teijaro C.N."/>
            <person name="Fluegel L."/>
            <person name="Davis C.M."/>
            <person name="Simpson J.R."/>
            <person name="Lauterbach L."/>
            <person name="Steele A.D."/>
            <person name="Gui C."/>
            <person name="Meng S."/>
            <person name="Li G."/>
            <person name="Viehrig K."/>
            <person name="Ye F."/>
            <person name="Su P."/>
            <person name="Kiefer A.F."/>
            <person name="Nichols A."/>
            <person name="Cepeda A.J."/>
            <person name="Yan W."/>
            <person name="Fan B."/>
            <person name="Jiang Y."/>
            <person name="Adhikari A."/>
            <person name="Zheng C.-J."/>
            <person name="Schuster L."/>
            <person name="Cowan T.M."/>
            <person name="Smanski M.J."/>
            <person name="Chevrette M.G."/>
            <person name="De Carvalho L.P.S."/>
            <person name="Shen B."/>
        </authorList>
    </citation>
    <scope>NUCLEOTIDE SEQUENCE [LARGE SCALE GENOMIC DNA]</scope>
    <source>
        <strain evidence="2 3">NPDC000087</strain>
    </source>
</reference>
<feature type="domain" description="N-acetyltransferase" evidence="1">
    <location>
        <begin position="2"/>
        <end position="181"/>
    </location>
</feature>
<evidence type="ECO:0000313" key="2">
    <source>
        <dbReference type="EMBL" id="MFF5296342.1"/>
    </source>
</evidence>
<proteinExistence type="predicted"/>
<dbReference type="RefSeq" id="WP_051115528.1">
    <property type="nucleotide sequence ID" value="NZ_JBIAZU010000008.1"/>
</dbReference>
<organism evidence="2 3">
    <name type="scientific">Paractinoplanes globisporus</name>
    <dbReference type="NCBI Taxonomy" id="113565"/>
    <lineage>
        <taxon>Bacteria</taxon>
        <taxon>Bacillati</taxon>
        <taxon>Actinomycetota</taxon>
        <taxon>Actinomycetes</taxon>
        <taxon>Micromonosporales</taxon>
        <taxon>Micromonosporaceae</taxon>
        <taxon>Paractinoplanes</taxon>
    </lineage>
</organism>
<dbReference type="Gene3D" id="3.40.630.30">
    <property type="match status" value="1"/>
</dbReference>
<evidence type="ECO:0000259" key="1">
    <source>
        <dbReference type="PROSITE" id="PS51186"/>
    </source>
</evidence>
<gene>
    <name evidence="2" type="ORF">ACFY35_43480</name>
</gene>
<keyword evidence="2" id="KW-0012">Acyltransferase</keyword>
<dbReference type="EC" id="2.3.-.-" evidence="2"/>
<dbReference type="SUPFAM" id="SSF55729">
    <property type="entry name" value="Acyl-CoA N-acyltransferases (Nat)"/>
    <property type="match status" value="1"/>
</dbReference>
<comment type="caution">
    <text evidence="2">The sequence shown here is derived from an EMBL/GenBank/DDBJ whole genome shotgun (WGS) entry which is preliminary data.</text>
</comment>
<evidence type="ECO:0000313" key="3">
    <source>
        <dbReference type="Proteomes" id="UP001602245"/>
    </source>
</evidence>
<name>A0ABW6WVP3_9ACTN</name>
<dbReference type="InterPro" id="IPR000182">
    <property type="entry name" value="GNAT_dom"/>
</dbReference>
<sequence length="183" mass="19739">MVVLCPFTAELLGAVQPWFRHPEVARRLGGPDWPAQELRMAAAGNGIGEVFRGRRVLRVHSWVAFDDAGAAVAHLGGDVYDRWCRYTEGPSGPVVDEVEPGPAMGIAYVVDPRRWRQGFGVAALRALMDAPEVADVVIFAAGIEPDNVASRRCATAAGFVAGSAVPDREGIVHYVRRRQVGAH</sequence>
<dbReference type="PROSITE" id="PS51186">
    <property type="entry name" value="GNAT"/>
    <property type="match status" value="1"/>
</dbReference>
<dbReference type="Pfam" id="PF13302">
    <property type="entry name" value="Acetyltransf_3"/>
    <property type="match status" value="1"/>
</dbReference>
<protein>
    <submittedName>
        <fullName evidence="2">GNAT family N-acetyltransferase</fullName>
        <ecNumber evidence="2">2.3.-.-</ecNumber>
    </submittedName>
</protein>
<dbReference type="Proteomes" id="UP001602245">
    <property type="component" value="Unassembled WGS sequence"/>
</dbReference>